<evidence type="ECO:0000313" key="2">
    <source>
        <dbReference type="Proteomes" id="UP000290243"/>
    </source>
</evidence>
<dbReference type="KEGG" id="mmau:NCTC10168_00136"/>
<dbReference type="EMBL" id="LR215037">
    <property type="protein sequence ID" value="VEU75220.1"/>
    <property type="molecule type" value="Genomic_DNA"/>
</dbReference>
<dbReference type="AlphaFoldDB" id="A0A449B3R0"/>
<name>A0A449B3R0_9BACT</name>
<sequence length="210" mass="25538">MKKLDFQTNFNSNGLFLSPFYEISIKSENVRSDGVFGFLHNVINNNEKVYEKRKKYWVNFEKEIRKIWLSYDKDNQIEKLENILKNDYFNKVYHFQNISKSERIEWILSNDNIIIYVENGYIDFEAFWNTWFEVMPKIFNLSEKDKSIYQDKILGLFISRNKEFLKEIIKILKKDLIWFLESSNIKPKFDINLIIVKNPEIKKKLIYQID</sequence>
<reference evidence="1 2" key="1">
    <citation type="submission" date="2019-01" db="EMBL/GenBank/DDBJ databases">
        <authorList>
            <consortium name="Pathogen Informatics"/>
        </authorList>
    </citation>
    <scope>NUCLEOTIDE SEQUENCE [LARGE SCALE GENOMIC DNA]</scope>
    <source>
        <strain evidence="1 2">NCTC10168</strain>
    </source>
</reference>
<evidence type="ECO:0000313" key="1">
    <source>
        <dbReference type="EMBL" id="VEU75220.1"/>
    </source>
</evidence>
<gene>
    <name evidence="1" type="ORF">NCTC10168_00136</name>
</gene>
<dbReference type="RefSeq" id="WP_129646139.1">
    <property type="nucleotide sequence ID" value="NZ_LR215037.1"/>
</dbReference>
<dbReference type="Proteomes" id="UP000290243">
    <property type="component" value="Chromosome"/>
</dbReference>
<organism evidence="1 2">
    <name type="scientific">Mycoplasmopsis maculosa</name>
    <dbReference type="NCBI Taxonomy" id="114885"/>
    <lineage>
        <taxon>Bacteria</taxon>
        <taxon>Bacillati</taxon>
        <taxon>Mycoplasmatota</taxon>
        <taxon>Mycoplasmoidales</taxon>
        <taxon>Metamycoplasmataceae</taxon>
        <taxon>Mycoplasmopsis</taxon>
    </lineage>
</organism>
<proteinExistence type="predicted"/>
<protein>
    <submittedName>
        <fullName evidence="1">Uncharacterized protein</fullName>
    </submittedName>
</protein>
<accession>A0A449B3R0</accession>
<keyword evidence="2" id="KW-1185">Reference proteome</keyword>